<feature type="compositionally biased region" description="Polar residues" evidence="1">
    <location>
        <begin position="72"/>
        <end position="81"/>
    </location>
</feature>
<dbReference type="PANTHER" id="PTHR48470:SF1">
    <property type="entry name" value="CELL DIVISION CONTROL PROTEIN 48 C ISOFORM 1"/>
    <property type="match status" value="1"/>
</dbReference>
<dbReference type="Pfam" id="PF00004">
    <property type="entry name" value="AAA"/>
    <property type="match status" value="1"/>
</dbReference>
<evidence type="ECO:0000259" key="2">
    <source>
        <dbReference type="Pfam" id="PF00004"/>
    </source>
</evidence>
<dbReference type="EMBL" id="JBEAFC010000009">
    <property type="protein sequence ID" value="KAL1540240.1"/>
    <property type="molecule type" value="Genomic_DNA"/>
</dbReference>
<comment type="caution">
    <text evidence="3">The sequence shown here is derived from an EMBL/GenBank/DDBJ whole genome shotgun (WGS) entry which is preliminary data.</text>
</comment>
<feature type="compositionally biased region" description="Basic and acidic residues" evidence="1">
    <location>
        <begin position="82"/>
        <end position="91"/>
    </location>
</feature>
<name>A0ABD1G7Z5_SALDI</name>
<feature type="compositionally biased region" description="Basic and acidic residues" evidence="1">
    <location>
        <begin position="44"/>
        <end position="57"/>
    </location>
</feature>
<protein>
    <submittedName>
        <fullName evidence="3">Cell division control protein 48 C-like isoform X2</fullName>
    </submittedName>
</protein>
<dbReference type="InterPro" id="IPR055278">
    <property type="entry name" value="CDC48c"/>
</dbReference>
<feature type="region of interest" description="Disordered" evidence="1">
    <location>
        <begin position="43"/>
        <end position="99"/>
    </location>
</feature>
<dbReference type="PANTHER" id="PTHR48470">
    <property type="entry name" value="CELL DIVISION CONTROL PROTEIN 48 C ISOFORM 1"/>
    <property type="match status" value="1"/>
</dbReference>
<evidence type="ECO:0000256" key="1">
    <source>
        <dbReference type="SAM" id="MobiDB-lite"/>
    </source>
</evidence>
<accession>A0ABD1G7Z5</accession>
<dbReference type="InterPro" id="IPR003959">
    <property type="entry name" value="ATPase_AAA_core"/>
</dbReference>
<gene>
    <name evidence="3" type="ORF">AAHA92_24621</name>
</gene>
<feature type="domain" description="ATPase AAA-type core" evidence="2">
    <location>
        <begin position="162"/>
        <end position="190"/>
    </location>
</feature>
<dbReference type="InterPro" id="IPR027417">
    <property type="entry name" value="P-loop_NTPase"/>
</dbReference>
<reference evidence="3 4" key="1">
    <citation type="submission" date="2024-06" db="EMBL/GenBank/DDBJ databases">
        <title>A chromosome level genome sequence of Diviner's sage (Salvia divinorum).</title>
        <authorList>
            <person name="Ford S.A."/>
            <person name="Ro D.-K."/>
            <person name="Ness R.W."/>
            <person name="Phillips M.A."/>
        </authorList>
    </citation>
    <scope>NUCLEOTIDE SEQUENCE [LARGE SCALE GENOMIC DNA]</scope>
    <source>
        <strain evidence="3">SAF-2024a</strain>
        <tissue evidence="3">Leaf</tissue>
    </source>
</reference>
<sequence length="199" mass="21442">MAGESGSVSGTLYACDYQIMRCPVETTVDAGAKSLSDAQNVHLSVDKPTAKRQKNDESQDAARQIEVAKASPSATHSSSNGRDARSHKSGGDVDENDANVGNVVTIGELEQGKELGDSKREVKKTENKWPMFSDIGGLPTYMLQNLKEEHCILDGSLSNISGILELFSKAYKNAPSIVFIDEIDAMTSKAEFSLQCPLK</sequence>
<organism evidence="3 4">
    <name type="scientific">Salvia divinorum</name>
    <name type="common">Maria pastora</name>
    <name type="synonym">Diviner's sage</name>
    <dbReference type="NCBI Taxonomy" id="28513"/>
    <lineage>
        <taxon>Eukaryota</taxon>
        <taxon>Viridiplantae</taxon>
        <taxon>Streptophyta</taxon>
        <taxon>Embryophyta</taxon>
        <taxon>Tracheophyta</taxon>
        <taxon>Spermatophyta</taxon>
        <taxon>Magnoliopsida</taxon>
        <taxon>eudicotyledons</taxon>
        <taxon>Gunneridae</taxon>
        <taxon>Pentapetalae</taxon>
        <taxon>asterids</taxon>
        <taxon>lamiids</taxon>
        <taxon>Lamiales</taxon>
        <taxon>Lamiaceae</taxon>
        <taxon>Nepetoideae</taxon>
        <taxon>Mentheae</taxon>
        <taxon>Salviinae</taxon>
        <taxon>Salvia</taxon>
        <taxon>Salvia subgen. Calosphace</taxon>
    </lineage>
</organism>
<evidence type="ECO:0000313" key="4">
    <source>
        <dbReference type="Proteomes" id="UP001567538"/>
    </source>
</evidence>
<proteinExistence type="predicted"/>
<dbReference type="Gene3D" id="3.40.50.300">
    <property type="entry name" value="P-loop containing nucleotide triphosphate hydrolases"/>
    <property type="match status" value="1"/>
</dbReference>
<dbReference type="Proteomes" id="UP001567538">
    <property type="component" value="Unassembled WGS sequence"/>
</dbReference>
<evidence type="ECO:0000313" key="3">
    <source>
        <dbReference type="EMBL" id="KAL1540240.1"/>
    </source>
</evidence>
<keyword evidence="4" id="KW-1185">Reference proteome</keyword>
<dbReference type="AlphaFoldDB" id="A0ABD1G7Z5"/>